<feature type="domain" description="IrrE N-terminal-like" evidence="1">
    <location>
        <begin position="36"/>
        <end position="169"/>
    </location>
</feature>
<dbReference type="Proteomes" id="UP001470288">
    <property type="component" value="Unassembled WGS sequence"/>
</dbReference>
<dbReference type="InterPro" id="IPR052345">
    <property type="entry name" value="Rad_response_metalloprotease"/>
</dbReference>
<name>A0ABV1HY80_9FIRM</name>
<comment type="caution">
    <text evidence="2">The sequence shown here is derived from an EMBL/GenBank/DDBJ whole genome shotgun (WGS) entry which is preliminary data.</text>
</comment>
<dbReference type="EMBL" id="JBBMFC010000001">
    <property type="protein sequence ID" value="MEQ2577379.1"/>
    <property type="molecule type" value="Genomic_DNA"/>
</dbReference>
<dbReference type="PANTHER" id="PTHR43236:SF1">
    <property type="entry name" value="BLL7220 PROTEIN"/>
    <property type="match status" value="1"/>
</dbReference>
<keyword evidence="3" id="KW-1185">Reference proteome</keyword>
<protein>
    <submittedName>
        <fullName evidence="2">ImmA/IrrE family metallo-endopeptidase</fullName>
    </submittedName>
</protein>
<reference evidence="2 3" key="1">
    <citation type="submission" date="2024-03" db="EMBL/GenBank/DDBJ databases">
        <title>Human intestinal bacterial collection.</title>
        <authorList>
            <person name="Pauvert C."/>
            <person name="Hitch T.C.A."/>
            <person name="Clavel T."/>
        </authorList>
    </citation>
    <scope>NUCLEOTIDE SEQUENCE [LARGE SCALE GENOMIC DNA]</scope>
    <source>
        <strain evidence="2 3">CLA-AA-H78B</strain>
    </source>
</reference>
<evidence type="ECO:0000313" key="3">
    <source>
        <dbReference type="Proteomes" id="UP001470288"/>
    </source>
</evidence>
<sequence>MQESRKREIRIKADSFRENCKIGRYGIIDLFKDCTRCGYKLLRYPLGESTDLGFSLLKDQDVIIFTNSSSRLSREIFTLAHEIGHIILHINANKSFIDDHITLSGKNTDEKEQEANYFAANLLMPDDEIGKFLDLEIENSNQNKLSATDIAKIMSEFNVSFDMALNRLENLGKINASEKLQLDNERNEKRVGNLLRSISGNSRLNIASEEIDIPYEYIDYVIYNYNHRAIPAETLERALAYCHLSREDISDRLVDSCDEENDADLDDMIGGLPD</sequence>
<dbReference type="RefSeq" id="WP_349143476.1">
    <property type="nucleotide sequence ID" value="NZ_JBBMFC010000001.1"/>
</dbReference>
<gene>
    <name evidence="2" type="ORF">WMO62_00805</name>
</gene>
<dbReference type="PANTHER" id="PTHR43236">
    <property type="entry name" value="ANTITOXIN HIGA1"/>
    <property type="match status" value="1"/>
</dbReference>
<dbReference type="Gene3D" id="1.10.10.2910">
    <property type="match status" value="1"/>
</dbReference>
<evidence type="ECO:0000313" key="2">
    <source>
        <dbReference type="EMBL" id="MEQ2577379.1"/>
    </source>
</evidence>
<evidence type="ECO:0000259" key="1">
    <source>
        <dbReference type="Pfam" id="PF06114"/>
    </source>
</evidence>
<proteinExistence type="predicted"/>
<dbReference type="Pfam" id="PF06114">
    <property type="entry name" value="Peptidase_M78"/>
    <property type="match status" value="1"/>
</dbReference>
<dbReference type="InterPro" id="IPR010359">
    <property type="entry name" value="IrrE_HExxH"/>
</dbReference>
<organism evidence="2 3">
    <name type="scientific">Hominiventricola aquisgranensis</name>
    <dbReference type="NCBI Taxonomy" id="3133164"/>
    <lineage>
        <taxon>Bacteria</taxon>
        <taxon>Bacillati</taxon>
        <taxon>Bacillota</taxon>
        <taxon>Clostridia</taxon>
        <taxon>Lachnospirales</taxon>
        <taxon>Lachnospiraceae</taxon>
        <taxon>Hominiventricola</taxon>
    </lineage>
</organism>
<accession>A0ABV1HY80</accession>